<dbReference type="PANTHER" id="PTHR46889:SF5">
    <property type="entry name" value="INTEGRASE PROTEIN"/>
    <property type="match status" value="1"/>
</dbReference>
<accession>A0A7X2GYK1</accession>
<evidence type="ECO:0000259" key="2">
    <source>
        <dbReference type="PROSITE" id="PS50994"/>
    </source>
</evidence>
<dbReference type="PROSITE" id="PS50994">
    <property type="entry name" value="INTEGRASE"/>
    <property type="match status" value="1"/>
</dbReference>
<name>A0A7X2GYK1_9NEIS</name>
<dbReference type="GO" id="GO:0015074">
    <property type="term" value="P:DNA integration"/>
    <property type="evidence" value="ECO:0007669"/>
    <property type="project" value="InterPro"/>
</dbReference>
<feature type="region of interest" description="Disordered" evidence="1">
    <location>
        <begin position="1"/>
        <end position="25"/>
    </location>
</feature>
<dbReference type="InterPro" id="IPR025948">
    <property type="entry name" value="HTH-like_dom"/>
</dbReference>
<evidence type="ECO:0000313" key="4">
    <source>
        <dbReference type="Proteomes" id="UP000486297"/>
    </source>
</evidence>
<feature type="domain" description="Integrase catalytic" evidence="2">
    <location>
        <begin position="133"/>
        <end position="286"/>
    </location>
</feature>
<dbReference type="InterPro" id="IPR036397">
    <property type="entry name" value="RNaseH_sf"/>
</dbReference>
<dbReference type="Gene3D" id="3.30.420.10">
    <property type="entry name" value="Ribonuclease H-like superfamily/Ribonuclease H"/>
    <property type="match status" value="1"/>
</dbReference>
<proteinExistence type="predicted"/>
<evidence type="ECO:0000256" key="1">
    <source>
        <dbReference type="SAM" id="MobiDB-lite"/>
    </source>
</evidence>
<dbReference type="Pfam" id="PF13333">
    <property type="entry name" value="rve_2"/>
    <property type="match status" value="1"/>
</dbReference>
<reference evidence="3" key="1">
    <citation type="journal article" name="Emerg. Infect. Dis.">
        <title>Two cases of a newly characterized neisseria species.</title>
        <authorList>
            <person name="Mustapha M."/>
            <person name="Lemos A.P.S."/>
            <person name="Harrison L.H."/>
            <person name="Vantyne D."/>
            <person name="Sacchi C.T."/>
        </authorList>
    </citation>
    <scope>NUCLEOTIDE SEQUENCE</scope>
    <source>
        <strain evidence="3">N.95.16</strain>
    </source>
</reference>
<dbReference type="NCBIfam" id="NF033516">
    <property type="entry name" value="transpos_IS3"/>
    <property type="match status" value="1"/>
</dbReference>
<dbReference type="InterPro" id="IPR048020">
    <property type="entry name" value="Transpos_IS3"/>
</dbReference>
<dbReference type="SUPFAM" id="SSF53098">
    <property type="entry name" value="Ribonuclease H-like"/>
    <property type="match status" value="1"/>
</dbReference>
<evidence type="ECO:0000313" key="3">
    <source>
        <dbReference type="EMBL" id="MRN38064.1"/>
    </source>
</evidence>
<gene>
    <name evidence="3" type="ORF">GJU80_06085</name>
</gene>
<dbReference type="EMBL" id="WJXO01000001">
    <property type="protein sequence ID" value="MRN38064.1"/>
    <property type="molecule type" value="Genomic_DNA"/>
</dbReference>
<comment type="caution">
    <text evidence="3">The sequence shown here is derived from an EMBL/GenBank/DDBJ whole genome shotgun (WGS) entry which is preliminary data.</text>
</comment>
<dbReference type="InterPro" id="IPR001584">
    <property type="entry name" value="Integrase_cat-core"/>
</dbReference>
<sequence>MTLHEGGERLPKAHESPQRKERRQSCETVQTLRAKHPLKYLLHSAGIPKSSFYYHIGRPDPDIEAKAAVSEVYHQHKGRYDQRRIGAVLSWNKKKVQRIMRLLGLKAKVRSKKAYRPQVIEETSKNILKRAFTADKAGAKWLTDVTEFKCTDGKLYLSPILDVFNREIVAYELSRKPDSKMVMQMLDKAFGRLKGQTPLLHSDQGVLYRTQAYREKLAEKGIVQSMSRKGNGWDNAPMESFFGTLKVESFYQEGVLSVAELTKVIDDYIHYYNHERIRACPQFNLA</sequence>
<dbReference type="Pfam" id="PF00665">
    <property type="entry name" value="rve"/>
    <property type="match status" value="1"/>
</dbReference>
<dbReference type="InterPro" id="IPR050900">
    <property type="entry name" value="Transposase_IS3/IS150/IS904"/>
</dbReference>
<dbReference type="Proteomes" id="UP000486297">
    <property type="component" value="Unassembled WGS sequence"/>
</dbReference>
<organism evidence="3 4">
    <name type="scientific">Neisseria brasiliensis</name>
    <dbReference type="NCBI Taxonomy" id="2666100"/>
    <lineage>
        <taxon>Bacteria</taxon>
        <taxon>Pseudomonadati</taxon>
        <taxon>Pseudomonadota</taxon>
        <taxon>Betaproteobacteria</taxon>
        <taxon>Neisseriales</taxon>
        <taxon>Neisseriaceae</taxon>
        <taxon>Neisseria</taxon>
    </lineage>
</organism>
<dbReference type="InterPro" id="IPR012337">
    <property type="entry name" value="RNaseH-like_sf"/>
</dbReference>
<keyword evidence="4" id="KW-1185">Reference proteome</keyword>
<dbReference type="Pfam" id="PF13276">
    <property type="entry name" value="HTH_21"/>
    <property type="match status" value="1"/>
</dbReference>
<dbReference type="AlphaFoldDB" id="A0A7X2GYK1"/>
<dbReference type="GO" id="GO:0003676">
    <property type="term" value="F:nucleic acid binding"/>
    <property type="evidence" value="ECO:0007669"/>
    <property type="project" value="InterPro"/>
</dbReference>
<dbReference type="PANTHER" id="PTHR46889">
    <property type="entry name" value="TRANSPOSASE INSF FOR INSERTION SEQUENCE IS3B-RELATED"/>
    <property type="match status" value="1"/>
</dbReference>
<protein>
    <submittedName>
        <fullName evidence="3">IS3 family transposase</fullName>
    </submittedName>
</protein>